<dbReference type="InParanoid" id="A0A3Q1EWA6"/>
<dbReference type="InterPro" id="IPR012317">
    <property type="entry name" value="Poly(ADP-ribose)pol_cat_dom"/>
</dbReference>
<dbReference type="Proteomes" id="UP000257200">
    <property type="component" value="Unplaced"/>
</dbReference>
<dbReference type="Ensembl" id="ENSAPOT00000003814.1">
    <property type="protein sequence ID" value="ENSAPOP00000008107.1"/>
    <property type="gene ID" value="ENSAPOG00000010190.1"/>
</dbReference>
<dbReference type="Pfam" id="PF00644">
    <property type="entry name" value="PARP"/>
    <property type="match status" value="1"/>
</dbReference>
<keyword evidence="4" id="KW-1185">Reference proteome</keyword>
<sequence>MSRRGYSTKIQRGPNGKTYVMYHGTTRKNAQSIKVSGFRRSADGMLGRGVYLSRNLEKASRYPLEEPEHNRVVLKVRVNVGKVIAIKYQPHPYQKTWHDAGYDTAWVPPNCGMVRSGLEENCVWDPERIRIIGILEPQPVQVPHGFQFCAYGYK</sequence>
<accession>A0A3Q1EWA6</accession>
<evidence type="ECO:0000259" key="2">
    <source>
        <dbReference type="Pfam" id="PF00644"/>
    </source>
</evidence>
<proteinExistence type="inferred from homology"/>
<dbReference type="PANTHER" id="PTHR36542">
    <property type="entry name" value="GIG2-LIKE PROTEIN DRED-RELATED"/>
    <property type="match status" value="1"/>
</dbReference>
<comment type="similarity">
    <text evidence="1">Belongs to the ARTD/PARP family.</text>
</comment>
<dbReference type="GO" id="GO:0005737">
    <property type="term" value="C:cytoplasm"/>
    <property type="evidence" value="ECO:0007669"/>
    <property type="project" value="TreeGrafter"/>
</dbReference>
<reference evidence="3" key="2">
    <citation type="submission" date="2025-09" db="UniProtKB">
        <authorList>
            <consortium name="Ensembl"/>
        </authorList>
    </citation>
    <scope>IDENTIFICATION</scope>
</reference>
<name>A0A3Q1EWA6_9TELE</name>
<protein>
    <submittedName>
        <fullName evidence="3">Grass carp reovirus (GCRV)-induced gene 2l</fullName>
    </submittedName>
</protein>
<dbReference type="GeneTree" id="ENSGT00940000163496"/>
<organism evidence="3 4">
    <name type="scientific">Acanthochromis polyacanthus</name>
    <name type="common">spiny chromis</name>
    <dbReference type="NCBI Taxonomy" id="80966"/>
    <lineage>
        <taxon>Eukaryota</taxon>
        <taxon>Metazoa</taxon>
        <taxon>Chordata</taxon>
        <taxon>Craniata</taxon>
        <taxon>Vertebrata</taxon>
        <taxon>Euteleostomi</taxon>
        <taxon>Actinopterygii</taxon>
        <taxon>Neopterygii</taxon>
        <taxon>Teleostei</taxon>
        <taxon>Neoteleostei</taxon>
        <taxon>Acanthomorphata</taxon>
        <taxon>Ovalentaria</taxon>
        <taxon>Pomacentridae</taxon>
        <taxon>Acanthochromis</taxon>
    </lineage>
</organism>
<evidence type="ECO:0000256" key="1">
    <source>
        <dbReference type="ARBA" id="ARBA00024347"/>
    </source>
</evidence>
<dbReference type="Gene3D" id="3.90.175.10">
    <property type="entry name" value="Diphtheria Toxin, domain 1"/>
    <property type="match status" value="1"/>
</dbReference>
<evidence type="ECO:0000313" key="4">
    <source>
        <dbReference type="Proteomes" id="UP000257200"/>
    </source>
</evidence>
<dbReference type="FunCoup" id="A0A3Q1EWA6">
    <property type="interactions" value="2"/>
</dbReference>
<reference evidence="3" key="1">
    <citation type="submission" date="2025-08" db="UniProtKB">
        <authorList>
            <consortium name="Ensembl"/>
        </authorList>
    </citation>
    <scope>IDENTIFICATION</scope>
</reference>
<dbReference type="GO" id="GO:0003950">
    <property type="term" value="F:NAD+ poly-ADP-ribosyltransferase activity"/>
    <property type="evidence" value="ECO:0007669"/>
    <property type="project" value="InterPro"/>
</dbReference>
<feature type="domain" description="PARP catalytic" evidence="2">
    <location>
        <begin position="15"/>
        <end position="95"/>
    </location>
</feature>
<dbReference type="AlphaFoldDB" id="A0A3Q1EWA6"/>
<dbReference type="SUPFAM" id="SSF56399">
    <property type="entry name" value="ADP-ribosylation"/>
    <property type="match status" value="1"/>
</dbReference>
<evidence type="ECO:0000313" key="3">
    <source>
        <dbReference type="Ensembl" id="ENSAPOP00000008107.1"/>
    </source>
</evidence>
<dbReference type="PANTHER" id="PTHR36542:SF2">
    <property type="entry name" value="GIG2-LIKE PROTEIN DRED-RELATED"/>
    <property type="match status" value="1"/>
</dbReference>